<keyword evidence="7" id="KW-0963">Cytoplasm</keyword>
<organism evidence="14 15">
    <name type="scientific">Aquilutibacter rugosus</name>
    <dbReference type="NCBI Taxonomy" id="3115820"/>
    <lineage>
        <taxon>Bacteria</taxon>
        <taxon>Pseudomonadati</taxon>
        <taxon>Pseudomonadota</taxon>
        <taxon>Gammaproteobacteria</taxon>
        <taxon>Lysobacterales</taxon>
        <taxon>Lysobacteraceae</taxon>
        <taxon>Aquilutibacter</taxon>
    </lineage>
</organism>
<evidence type="ECO:0000256" key="10">
    <source>
        <dbReference type="ARBA" id="ARBA00029605"/>
    </source>
</evidence>
<dbReference type="InterPro" id="IPR029058">
    <property type="entry name" value="AB_hydrolase_fold"/>
</dbReference>
<dbReference type="EC" id="3.4.11.5" evidence="4"/>
<dbReference type="SUPFAM" id="SSF53474">
    <property type="entry name" value="alpha/beta-Hydrolases"/>
    <property type="match status" value="1"/>
</dbReference>
<dbReference type="GO" id="GO:0016787">
    <property type="term" value="F:hydrolase activity"/>
    <property type="evidence" value="ECO:0007669"/>
    <property type="project" value="UniProtKB-KW"/>
</dbReference>
<gene>
    <name evidence="14" type="ORF">V3390_02965</name>
</gene>
<dbReference type="PANTHER" id="PTHR43722:SF1">
    <property type="entry name" value="PROLINE IMINOPEPTIDASE"/>
    <property type="match status" value="1"/>
</dbReference>
<dbReference type="InterPro" id="IPR002410">
    <property type="entry name" value="Peptidase_S33"/>
</dbReference>
<dbReference type="Gene3D" id="3.40.50.1820">
    <property type="entry name" value="alpha/beta hydrolase"/>
    <property type="match status" value="1"/>
</dbReference>
<evidence type="ECO:0000256" key="7">
    <source>
        <dbReference type="ARBA" id="ARBA00022490"/>
    </source>
</evidence>
<evidence type="ECO:0000256" key="9">
    <source>
        <dbReference type="ARBA" id="ARBA00022801"/>
    </source>
</evidence>
<dbReference type="PANTHER" id="PTHR43722">
    <property type="entry name" value="PROLINE IMINOPEPTIDASE"/>
    <property type="match status" value="1"/>
</dbReference>
<reference evidence="14 15" key="1">
    <citation type="submission" date="2024-01" db="EMBL/GenBank/DDBJ databases">
        <title>Novel species of the genus Luteimonas isolated from rivers.</title>
        <authorList>
            <person name="Lu H."/>
        </authorList>
    </citation>
    <scope>NUCLEOTIDE SEQUENCE [LARGE SCALE GENOMIC DNA]</scope>
    <source>
        <strain evidence="14 15">FXH3W</strain>
    </source>
</reference>
<keyword evidence="6" id="KW-0031">Aminopeptidase</keyword>
<dbReference type="InterPro" id="IPR005944">
    <property type="entry name" value="Pro_iminopeptidase"/>
</dbReference>
<dbReference type="Pfam" id="PF00561">
    <property type="entry name" value="Abhydrolase_1"/>
    <property type="match status" value="1"/>
</dbReference>
<evidence type="ECO:0000313" key="15">
    <source>
        <dbReference type="Proteomes" id="UP001356170"/>
    </source>
</evidence>
<proteinExistence type="inferred from homology"/>
<feature type="domain" description="Peptidase S33 tripeptidyl aminopeptidase-like C-terminal" evidence="13">
    <location>
        <begin position="392"/>
        <end position="488"/>
    </location>
</feature>
<comment type="caution">
    <text evidence="14">The sequence shown here is derived from an EMBL/GenBank/DDBJ whole genome shotgun (WGS) entry which is preliminary data.</text>
</comment>
<dbReference type="PROSITE" id="PS51257">
    <property type="entry name" value="PROKAR_LIPOPROTEIN"/>
    <property type="match status" value="1"/>
</dbReference>
<keyword evidence="11" id="KW-0732">Signal</keyword>
<accession>A0ABU7V011</accession>
<evidence type="ECO:0000256" key="8">
    <source>
        <dbReference type="ARBA" id="ARBA00022670"/>
    </source>
</evidence>
<dbReference type="RefSeq" id="WP_331689347.1">
    <property type="nucleotide sequence ID" value="NZ_JAZHBN010000003.1"/>
</dbReference>
<evidence type="ECO:0000256" key="6">
    <source>
        <dbReference type="ARBA" id="ARBA00022438"/>
    </source>
</evidence>
<feature type="signal peptide" evidence="11">
    <location>
        <begin position="1"/>
        <end position="30"/>
    </location>
</feature>
<keyword evidence="9 14" id="KW-0378">Hydrolase</keyword>
<comment type="similarity">
    <text evidence="3">Belongs to the peptidase S33 family.</text>
</comment>
<dbReference type="InterPro" id="IPR000073">
    <property type="entry name" value="AB_hydrolase_1"/>
</dbReference>
<sequence length="506" mass="54734">MTKVSWMRPAAIGLSTAALFALGGCSPKPAAEGSESARKWGDITFEPCALASKQGLDASKAYCAKTKVAEDAANPKSRQIELNLAWIPSENGSLKDPIVFLAGGPGQAAVDYASYARAILAQANRNRDLLLIDQRGTGESNVLSCPKAEARFELEDVQLTPAQQLEAMKVCQAEVATKADTRFYTTTDFVRDLETVRQRLKVPQYNLVGISYGTRVAQKYAQAHPANVRSMVLDGVVPNRLVVGGEFARQLDNALKAQDAYCAKDKACKAEYGGNLSQRLRDLRIRLNAAPASVQVRDNATNDLNTLTIDGTRLTALVQKLAYSPEAMSILPLLIKRAEQGDYQPLGSLINATSDNSYGIEAGLFMSVVCAEDLPRWSAQTAAGDQNSLLGRDFRTEYAEACKYWPSGTAPKDFSDTPVRQIPTLMLSGELDPVTPPAYAAEIAKFYPNGRQLTLKGSGHGSMMRGCTARLTAQFIDRGDAKSLDAKCLDSLGFIPPFTGFNGWEP</sequence>
<evidence type="ECO:0000256" key="5">
    <source>
        <dbReference type="ARBA" id="ARBA00021843"/>
    </source>
</evidence>
<keyword evidence="8" id="KW-0645">Protease</keyword>
<evidence type="ECO:0000256" key="4">
    <source>
        <dbReference type="ARBA" id="ARBA00012568"/>
    </source>
</evidence>
<comment type="catalytic activity">
    <reaction evidence="1">
        <text>Release of N-terminal proline from a peptide.</text>
        <dbReference type="EC" id="3.4.11.5"/>
    </reaction>
</comment>
<comment type="subcellular location">
    <subcellularLocation>
        <location evidence="2">Cytoplasm</location>
    </subcellularLocation>
</comment>
<dbReference type="Proteomes" id="UP001356170">
    <property type="component" value="Unassembled WGS sequence"/>
</dbReference>
<feature type="chain" id="PRO_5046237563" description="Proline iminopeptidase" evidence="11">
    <location>
        <begin position="31"/>
        <end position="506"/>
    </location>
</feature>
<dbReference type="InterPro" id="IPR013595">
    <property type="entry name" value="Pept_S33_TAP-like_C"/>
</dbReference>
<evidence type="ECO:0000259" key="12">
    <source>
        <dbReference type="Pfam" id="PF00561"/>
    </source>
</evidence>
<protein>
    <recommendedName>
        <fullName evidence="5">Proline iminopeptidase</fullName>
        <ecNumber evidence="4">3.4.11.5</ecNumber>
    </recommendedName>
    <alternativeName>
        <fullName evidence="10">Prolyl aminopeptidase</fullName>
    </alternativeName>
</protein>
<evidence type="ECO:0000256" key="1">
    <source>
        <dbReference type="ARBA" id="ARBA00001585"/>
    </source>
</evidence>
<dbReference type="PRINTS" id="PR00793">
    <property type="entry name" value="PROAMNOPTASE"/>
</dbReference>
<name>A0ABU7V011_9GAMM</name>
<evidence type="ECO:0000259" key="13">
    <source>
        <dbReference type="Pfam" id="PF08386"/>
    </source>
</evidence>
<dbReference type="EMBL" id="JAZHBO010000001">
    <property type="protein sequence ID" value="MEF2155194.1"/>
    <property type="molecule type" value="Genomic_DNA"/>
</dbReference>
<evidence type="ECO:0000313" key="14">
    <source>
        <dbReference type="EMBL" id="MEF2155194.1"/>
    </source>
</evidence>
<feature type="domain" description="AB hydrolase-1" evidence="12">
    <location>
        <begin position="97"/>
        <end position="240"/>
    </location>
</feature>
<keyword evidence="15" id="KW-1185">Reference proteome</keyword>
<evidence type="ECO:0000256" key="3">
    <source>
        <dbReference type="ARBA" id="ARBA00010088"/>
    </source>
</evidence>
<evidence type="ECO:0000256" key="11">
    <source>
        <dbReference type="SAM" id="SignalP"/>
    </source>
</evidence>
<dbReference type="Pfam" id="PF08386">
    <property type="entry name" value="Abhydrolase_4"/>
    <property type="match status" value="1"/>
</dbReference>
<evidence type="ECO:0000256" key="2">
    <source>
        <dbReference type="ARBA" id="ARBA00004496"/>
    </source>
</evidence>